<name>A0A2A5JTW8_PSEO7</name>
<feature type="signal peptide" evidence="1">
    <location>
        <begin position="1"/>
        <end position="22"/>
    </location>
</feature>
<dbReference type="Proteomes" id="UP000228621">
    <property type="component" value="Unassembled WGS sequence"/>
</dbReference>
<dbReference type="RefSeq" id="WP_099640993.1">
    <property type="nucleotide sequence ID" value="NZ_JAQPZX010000001.1"/>
</dbReference>
<feature type="chain" id="PRO_5012969634" evidence="1">
    <location>
        <begin position="23"/>
        <end position="73"/>
    </location>
</feature>
<dbReference type="Gene3D" id="1.10.238.10">
    <property type="entry name" value="EF-hand"/>
    <property type="match status" value="1"/>
</dbReference>
<sequence>MKTLAIALSAAVLSFASVGAHASSEFDKYDVDGDGYISLGESKANPNLMAQFKDLDADQDGQLSQSEFDSFEG</sequence>
<dbReference type="InterPro" id="IPR011992">
    <property type="entry name" value="EF-hand-dom_pair"/>
</dbReference>
<evidence type="ECO:0000313" key="4">
    <source>
        <dbReference type="Proteomes" id="UP000228621"/>
    </source>
</evidence>
<dbReference type="AlphaFoldDB" id="A0A2A5JTW8"/>
<dbReference type="OrthoDB" id="6315805at2"/>
<gene>
    <name evidence="3" type="ORF">CEX98_04865</name>
</gene>
<dbReference type="InterPro" id="IPR002048">
    <property type="entry name" value="EF_hand_dom"/>
</dbReference>
<keyword evidence="1" id="KW-0732">Signal</keyword>
<dbReference type="InterPro" id="IPR018247">
    <property type="entry name" value="EF_Hand_1_Ca_BS"/>
</dbReference>
<organism evidence="3 4">
    <name type="scientific">Pseudoalteromonas piscicida</name>
    <dbReference type="NCBI Taxonomy" id="43662"/>
    <lineage>
        <taxon>Bacteria</taxon>
        <taxon>Pseudomonadati</taxon>
        <taxon>Pseudomonadota</taxon>
        <taxon>Gammaproteobacteria</taxon>
        <taxon>Alteromonadales</taxon>
        <taxon>Pseudoalteromonadaceae</taxon>
        <taxon>Pseudoalteromonas</taxon>
    </lineage>
</organism>
<proteinExistence type="predicted"/>
<reference evidence="4" key="1">
    <citation type="journal article" date="2019" name="Genome Announc.">
        <title>Draft Genome Sequence of Pseudoalteromonas piscicida Strain 36Y ROTHPW, an Hypersaline Seawater Isolate from the South Coast of Sonora, Mexico.</title>
        <authorList>
            <person name="Sanchez-Diaz R."/>
            <person name="Molina-Garza Z.J."/>
            <person name="Cruz-Suarez L.E."/>
            <person name="Selvin J."/>
            <person name="Kiran G.S."/>
            <person name="Ibarra-Gamez J.C."/>
            <person name="Gomez-Gil B."/>
            <person name="Galaviz-Silva L."/>
        </authorList>
    </citation>
    <scope>NUCLEOTIDE SEQUENCE [LARGE SCALE GENOMIC DNA]</scope>
    <source>
        <strain evidence="4">36Y_RITHPW</strain>
    </source>
</reference>
<dbReference type="SUPFAM" id="SSF47473">
    <property type="entry name" value="EF-hand"/>
    <property type="match status" value="1"/>
</dbReference>
<dbReference type="GO" id="GO:0005509">
    <property type="term" value="F:calcium ion binding"/>
    <property type="evidence" value="ECO:0007669"/>
    <property type="project" value="InterPro"/>
</dbReference>
<feature type="domain" description="EF-hand" evidence="2">
    <location>
        <begin position="50"/>
        <end position="70"/>
    </location>
</feature>
<comment type="caution">
    <text evidence="3">The sequence shown here is derived from an EMBL/GenBank/DDBJ whole genome shotgun (WGS) entry which is preliminary data.</text>
</comment>
<evidence type="ECO:0000259" key="2">
    <source>
        <dbReference type="Pfam" id="PF13202"/>
    </source>
</evidence>
<evidence type="ECO:0000256" key="1">
    <source>
        <dbReference type="SAM" id="SignalP"/>
    </source>
</evidence>
<protein>
    <submittedName>
        <fullName evidence="3">Calmodulin</fullName>
    </submittedName>
</protein>
<dbReference type="PROSITE" id="PS00018">
    <property type="entry name" value="EF_HAND_1"/>
    <property type="match status" value="1"/>
</dbReference>
<keyword evidence="4" id="KW-1185">Reference proteome</keyword>
<dbReference type="EMBL" id="NKHF01000023">
    <property type="protein sequence ID" value="PCK32924.1"/>
    <property type="molecule type" value="Genomic_DNA"/>
</dbReference>
<dbReference type="Pfam" id="PF13202">
    <property type="entry name" value="EF-hand_5"/>
    <property type="match status" value="2"/>
</dbReference>
<evidence type="ECO:0000313" key="3">
    <source>
        <dbReference type="EMBL" id="PCK32924.1"/>
    </source>
</evidence>
<accession>A0A2A5JTW8</accession>
<feature type="domain" description="EF-hand" evidence="2">
    <location>
        <begin position="26"/>
        <end position="41"/>
    </location>
</feature>